<gene>
    <name evidence="2" type="ORF">HJG60_011842</name>
</gene>
<protein>
    <submittedName>
        <fullName evidence="2">Uncharacterized protein</fullName>
    </submittedName>
</protein>
<feature type="compositionally biased region" description="Basic and acidic residues" evidence="1">
    <location>
        <begin position="89"/>
        <end position="102"/>
    </location>
</feature>
<dbReference type="EMBL" id="JABVXQ010000008">
    <property type="protein sequence ID" value="KAF6094744.1"/>
    <property type="molecule type" value="Genomic_DNA"/>
</dbReference>
<feature type="region of interest" description="Disordered" evidence="1">
    <location>
        <begin position="17"/>
        <end position="45"/>
    </location>
</feature>
<dbReference type="AlphaFoldDB" id="A0A834DWE5"/>
<evidence type="ECO:0000256" key="1">
    <source>
        <dbReference type="SAM" id="MobiDB-lite"/>
    </source>
</evidence>
<proteinExistence type="predicted"/>
<comment type="caution">
    <text evidence="2">The sequence shown here is derived from an EMBL/GenBank/DDBJ whole genome shotgun (WGS) entry which is preliminary data.</text>
</comment>
<feature type="compositionally biased region" description="Polar residues" evidence="1">
    <location>
        <begin position="104"/>
        <end position="125"/>
    </location>
</feature>
<evidence type="ECO:0000313" key="2">
    <source>
        <dbReference type="EMBL" id="KAF6094744.1"/>
    </source>
</evidence>
<reference evidence="2 3" key="1">
    <citation type="journal article" date="2020" name="Nature">
        <title>Six reference-quality genomes reveal evolution of bat adaptations.</title>
        <authorList>
            <person name="Jebb D."/>
            <person name="Huang Z."/>
            <person name="Pippel M."/>
            <person name="Hughes G.M."/>
            <person name="Lavrichenko K."/>
            <person name="Devanna P."/>
            <person name="Winkler S."/>
            <person name="Jermiin L.S."/>
            <person name="Skirmuntt E.C."/>
            <person name="Katzourakis A."/>
            <person name="Burkitt-Gray L."/>
            <person name="Ray D.A."/>
            <person name="Sullivan K.A.M."/>
            <person name="Roscito J.G."/>
            <person name="Kirilenko B.M."/>
            <person name="Davalos L.M."/>
            <person name="Corthals A.P."/>
            <person name="Power M.L."/>
            <person name="Jones G."/>
            <person name="Ransome R.D."/>
            <person name="Dechmann D.K.N."/>
            <person name="Locatelli A.G."/>
            <person name="Puechmaille S.J."/>
            <person name="Fedrigo O."/>
            <person name="Jarvis E.D."/>
            <person name="Hiller M."/>
            <person name="Vernes S.C."/>
            <person name="Myers E.W."/>
            <person name="Teeling E.C."/>
        </authorList>
    </citation>
    <scope>NUCLEOTIDE SEQUENCE [LARGE SCALE GENOMIC DNA]</scope>
    <source>
        <strain evidence="2">Bat1K_MPI-CBG_1</strain>
    </source>
</reference>
<evidence type="ECO:0000313" key="3">
    <source>
        <dbReference type="Proteomes" id="UP000664940"/>
    </source>
</evidence>
<organism evidence="2 3">
    <name type="scientific">Phyllostomus discolor</name>
    <name type="common">pale spear-nosed bat</name>
    <dbReference type="NCBI Taxonomy" id="89673"/>
    <lineage>
        <taxon>Eukaryota</taxon>
        <taxon>Metazoa</taxon>
        <taxon>Chordata</taxon>
        <taxon>Craniata</taxon>
        <taxon>Vertebrata</taxon>
        <taxon>Euteleostomi</taxon>
        <taxon>Mammalia</taxon>
        <taxon>Eutheria</taxon>
        <taxon>Laurasiatheria</taxon>
        <taxon>Chiroptera</taxon>
        <taxon>Yangochiroptera</taxon>
        <taxon>Phyllostomidae</taxon>
        <taxon>Phyllostominae</taxon>
        <taxon>Phyllostomus</taxon>
    </lineage>
</organism>
<feature type="region of interest" description="Disordered" evidence="1">
    <location>
        <begin position="89"/>
        <end position="127"/>
    </location>
</feature>
<accession>A0A834DWE5</accession>
<dbReference type="Proteomes" id="UP000664940">
    <property type="component" value="Unassembled WGS sequence"/>
</dbReference>
<sequence length="142" mass="15170">MRPERLGQVPWWSAGVTPSSTIQATPDSGLNSVQKGEQTQAPSGQTETQIYLPGLGVWGALLPKASWSLFMASRDSDHLLQGCLVRMGEGREETGPTKKAKESLTPSLTPTLQASSVTSPPQSGLLSAISRCPSAKMLRTRH</sequence>
<name>A0A834DWE5_9CHIR</name>